<keyword evidence="1" id="KW-0812">Transmembrane</keyword>
<feature type="transmembrane region" description="Helical" evidence="1">
    <location>
        <begin position="41"/>
        <end position="59"/>
    </location>
</feature>
<organism evidence="3 4">
    <name type="scientific">Hibiscus trionum</name>
    <name type="common">Flower of an hour</name>
    <dbReference type="NCBI Taxonomy" id="183268"/>
    <lineage>
        <taxon>Eukaryota</taxon>
        <taxon>Viridiplantae</taxon>
        <taxon>Streptophyta</taxon>
        <taxon>Embryophyta</taxon>
        <taxon>Tracheophyta</taxon>
        <taxon>Spermatophyta</taxon>
        <taxon>Magnoliopsida</taxon>
        <taxon>eudicotyledons</taxon>
        <taxon>Gunneridae</taxon>
        <taxon>Pentapetalae</taxon>
        <taxon>rosids</taxon>
        <taxon>malvids</taxon>
        <taxon>Malvales</taxon>
        <taxon>Malvaceae</taxon>
        <taxon>Malvoideae</taxon>
        <taxon>Hibiscus</taxon>
    </lineage>
</organism>
<feature type="signal peptide" evidence="2">
    <location>
        <begin position="1"/>
        <end position="25"/>
    </location>
</feature>
<keyword evidence="1" id="KW-0472">Membrane</keyword>
<evidence type="ECO:0000313" key="3">
    <source>
        <dbReference type="EMBL" id="GMJ00940.1"/>
    </source>
</evidence>
<evidence type="ECO:0000256" key="1">
    <source>
        <dbReference type="SAM" id="Phobius"/>
    </source>
</evidence>
<evidence type="ECO:0000313" key="4">
    <source>
        <dbReference type="Proteomes" id="UP001165190"/>
    </source>
</evidence>
<keyword evidence="1" id="KW-1133">Transmembrane helix</keyword>
<evidence type="ECO:0000256" key="2">
    <source>
        <dbReference type="SAM" id="SignalP"/>
    </source>
</evidence>
<gene>
    <name evidence="3" type="ORF">HRI_003763200</name>
</gene>
<keyword evidence="4" id="KW-1185">Reference proteome</keyword>
<dbReference type="Pfam" id="PF06376">
    <property type="entry name" value="AGP"/>
    <property type="match status" value="1"/>
</dbReference>
<name>A0A9W7MIB9_HIBTR</name>
<sequence length="69" mass="7364">MATISSTTFMAVALIFALVFVEAQSASLAPPSTTDGTSIDQVIAYVLMLLALVLTYLIHPSDVSSYTFF</sequence>
<dbReference type="AlphaFoldDB" id="A0A9W7MIB9"/>
<reference evidence="3" key="1">
    <citation type="submission" date="2023-05" db="EMBL/GenBank/DDBJ databases">
        <title>Genome and transcriptome analyses reveal genes involved in the formation of fine ridges on petal epidermal cells in Hibiscus trionum.</title>
        <authorList>
            <person name="Koshimizu S."/>
            <person name="Masuda S."/>
            <person name="Ishii T."/>
            <person name="Shirasu K."/>
            <person name="Hoshino A."/>
            <person name="Arita M."/>
        </authorList>
    </citation>
    <scope>NUCLEOTIDE SEQUENCE</scope>
    <source>
        <strain evidence="3">Hamamatsu line</strain>
    </source>
</reference>
<protein>
    <submittedName>
        <fullName evidence="3">Arabinogalactan protein 20, arabinogalactan protein 20</fullName>
    </submittedName>
</protein>
<feature type="chain" id="PRO_5040982918" evidence="2">
    <location>
        <begin position="26"/>
        <end position="69"/>
    </location>
</feature>
<proteinExistence type="predicted"/>
<dbReference type="InterPro" id="IPR009424">
    <property type="entry name" value="AGP16/20/22/41"/>
</dbReference>
<dbReference type="EMBL" id="BSYR01000035">
    <property type="protein sequence ID" value="GMJ00940.1"/>
    <property type="molecule type" value="Genomic_DNA"/>
</dbReference>
<keyword evidence="2" id="KW-0732">Signal</keyword>
<dbReference type="PANTHER" id="PTHR33374">
    <property type="entry name" value="ARABINOGALACTAN PROTEIN 20"/>
    <property type="match status" value="1"/>
</dbReference>
<dbReference type="Proteomes" id="UP001165190">
    <property type="component" value="Unassembled WGS sequence"/>
</dbReference>
<comment type="caution">
    <text evidence="3">The sequence shown here is derived from an EMBL/GenBank/DDBJ whole genome shotgun (WGS) entry which is preliminary data.</text>
</comment>
<accession>A0A9W7MIB9</accession>